<dbReference type="Proteomes" id="UP000637359">
    <property type="component" value="Unassembled WGS sequence"/>
</dbReference>
<reference evidence="1" key="1">
    <citation type="submission" date="2020-08" db="EMBL/GenBank/DDBJ databases">
        <title>Genome public.</title>
        <authorList>
            <person name="Liu C."/>
            <person name="Sun Q."/>
        </authorList>
    </citation>
    <scope>NUCLEOTIDE SEQUENCE</scope>
    <source>
        <strain evidence="1">BX22</strain>
    </source>
</reference>
<dbReference type="EMBL" id="JACOOL010000016">
    <property type="protein sequence ID" value="MBC5638443.1"/>
    <property type="molecule type" value="Genomic_DNA"/>
</dbReference>
<organism evidence="1 2">
    <name type="scientific">Ornithinibacillus hominis</name>
    <dbReference type="NCBI Taxonomy" id="2763055"/>
    <lineage>
        <taxon>Bacteria</taxon>
        <taxon>Bacillati</taxon>
        <taxon>Bacillota</taxon>
        <taxon>Bacilli</taxon>
        <taxon>Bacillales</taxon>
        <taxon>Bacillaceae</taxon>
        <taxon>Ornithinibacillus</taxon>
    </lineage>
</organism>
<accession>A0A923L8J2</accession>
<evidence type="ECO:0000313" key="1">
    <source>
        <dbReference type="EMBL" id="MBC5638443.1"/>
    </source>
</evidence>
<evidence type="ECO:0000313" key="2">
    <source>
        <dbReference type="Proteomes" id="UP000637359"/>
    </source>
</evidence>
<name>A0A923L8J2_9BACI</name>
<sequence>MSSKLIEISIQERDEVVIILYLDIFEKYLEGNLISDEDESIVRPTY</sequence>
<protein>
    <submittedName>
        <fullName evidence="1">Uncharacterized protein</fullName>
    </submittedName>
</protein>
<proteinExistence type="predicted"/>
<dbReference type="RefSeq" id="WP_186871151.1">
    <property type="nucleotide sequence ID" value="NZ_JACOOL010000016.1"/>
</dbReference>
<dbReference type="AlphaFoldDB" id="A0A923L8J2"/>
<comment type="caution">
    <text evidence="1">The sequence shown here is derived from an EMBL/GenBank/DDBJ whole genome shotgun (WGS) entry which is preliminary data.</text>
</comment>
<gene>
    <name evidence="1" type="ORF">H8S33_16825</name>
</gene>
<keyword evidence="2" id="KW-1185">Reference proteome</keyword>